<dbReference type="PANTHER" id="PTHR24126:SF14">
    <property type="entry name" value="ANK_REP_REGION DOMAIN-CONTAINING PROTEIN"/>
    <property type="match status" value="1"/>
</dbReference>
<dbReference type="Pfam" id="PF13637">
    <property type="entry name" value="Ank_4"/>
    <property type="match status" value="3"/>
</dbReference>
<dbReference type="InterPro" id="IPR036770">
    <property type="entry name" value="Ankyrin_rpt-contain_sf"/>
</dbReference>
<name>A0ABP0LUS0_9DINO</name>
<dbReference type="InterPro" id="IPR002110">
    <property type="entry name" value="Ankyrin_rpt"/>
</dbReference>
<dbReference type="EMBL" id="CAXAMN010014113">
    <property type="protein sequence ID" value="CAK9042498.1"/>
    <property type="molecule type" value="Genomic_DNA"/>
</dbReference>
<organism evidence="5 6">
    <name type="scientific">Durusdinium trenchii</name>
    <dbReference type="NCBI Taxonomy" id="1381693"/>
    <lineage>
        <taxon>Eukaryota</taxon>
        <taxon>Sar</taxon>
        <taxon>Alveolata</taxon>
        <taxon>Dinophyceae</taxon>
        <taxon>Suessiales</taxon>
        <taxon>Symbiodiniaceae</taxon>
        <taxon>Durusdinium</taxon>
    </lineage>
</organism>
<feature type="repeat" description="ANK" evidence="3">
    <location>
        <begin position="669"/>
        <end position="701"/>
    </location>
</feature>
<accession>A0ABP0LUS0</accession>
<feature type="repeat" description="ANK" evidence="3">
    <location>
        <begin position="570"/>
        <end position="602"/>
    </location>
</feature>
<evidence type="ECO:0000313" key="6">
    <source>
        <dbReference type="Proteomes" id="UP001642484"/>
    </source>
</evidence>
<dbReference type="Proteomes" id="UP001642484">
    <property type="component" value="Unassembled WGS sequence"/>
</dbReference>
<feature type="region of interest" description="Disordered" evidence="4">
    <location>
        <begin position="1"/>
        <end position="22"/>
    </location>
</feature>
<dbReference type="Gene3D" id="1.25.40.20">
    <property type="entry name" value="Ankyrin repeat-containing domain"/>
    <property type="match status" value="5"/>
</dbReference>
<feature type="repeat" description="ANK" evidence="3">
    <location>
        <begin position="603"/>
        <end position="635"/>
    </location>
</feature>
<keyword evidence="2 3" id="KW-0040">ANK repeat</keyword>
<protein>
    <submittedName>
        <fullName evidence="5">Uncharacterized protein</fullName>
    </submittedName>
</protein>
<feature type="repeat" description="ANK" evidence="3">
    <location>
        <begin position="735"/>
        <end position="767"/>
    </location>
</feature>
<dbReference type="Pfam" id="PF12796">
    <property type="entry name" value="Ank_2"/>
    <property type="match status" value="2"/>
</dbReference>
<evidence type="ECO:0000256" key="2">
    <source>
        <dbReference type="ARBA" id="ARBA00023043"/>
    </source>
</evidence>
<sequence>MGCTSSTLEVQPVQPCEPKRGLPRLLGAKTGLEFQVEGRGSEAKSPEECRSRSNKAFGPSWELELLRVGERLKKKLQDPHFVATRVSESDDLELHQLQQALKVFGMDTKDLSSSAFQENRISKEHFAQMVSAHAPRAKCPTLLRGMGLGQLHRLESLFIDTGWLAAQCRSFNRTHSEAIQGGMELARAPDLYGMDTFVVTPLSKPGPSTAREHDANGVIPCAHRASSFSELVNPHGLYVHCFVSHFWGNLFKSTVKALGLWAKANFERMQAGQAESLVFWICLFALNQHDVTEELGENPLQAPFNAALAHAEAGAVMILDEDVNPLKRIWCLFEISRLNDLQKPLELITPLGPLSQVPEKSDVTGFLHSTCRALSEVSARKATSSAEADKYRIWATVADRAGSEVERGLGLRGEYASAAKCCEYGASFAKEHLSLICSSFASGPERTSWLNALLLKCTEAPTAKLLLENHADVWASHHDGTTALMRAARGGHESVALLLLEYGAGRPSADHDDIVLMAADHEACCWPMTLVDVEYDSADVELPFLSESDLEEADVSTGHDRGDAEGADSEGNTALMTAAMEGHESMVKLLLEHRADARAANHDGATALMAAALRGHESMTRRLLEHRADVGAANNDGATALLVAALRGHESIAKLLLEHGADAGAASNDGATALMTAALRGRESMAKLLLEHRADARAANNDGATALMTAATEGHESMVKLLLEHRADAGAANDDGATALMAAALRGHESMAKLLLEHRADAGAASNDGATALMGAATEGHESMAKLLLEHRADAGAANNNGATAPMAAAFFGHESMAELLWEHMSCCSLDPFE</sequence>
<proteinExistence type="predicted"/>
<dbReference type="PROSITE" id="PS50297">
    <property type="entry name" value="ANK_REP_REGION"/>
    <property type="match status" value="8"/>
</dbReference>
<evidence type="ECO:0000256" key="3">
    <source>
        <dbReference type="PROSITE-ProRule" id="PRU00023"/>
    </source>
</evidence>
<dbReference type="SUPFAM" id="SSF48403">
    <property type="entry name" value="Ankyrin repeat"/>
    <property type="match status" value="1"/>
</dbReference>
<keyword evidence="1" id="KW-0677">Repeat</keyword>
<gene>
    <name evidence="5" type="ORF">CCMP2556_LOCUS22615</name>
</gene>
<dbReference type="PRINTS" id="PR01415">
    <property type="entry name" value="ANKYRIN"/>
</dbReference>
<dbReference type="SMART" id="SM00248">
    <property type="entry name" value="ANK"/>
    <property type="match status" value="9"/>
</dbReference>
<feature type="repeat" description="ANK" evidence="3">
    <location>
        <begin position="702"/>
        <end position="734"/>
    </location>
</feature>
<feature type="region of interest" description="Disordered" evidence="4">
    <location>
        <begin position="548"/>
        <end position="569"/>
    </location>
</feature>
<feature type="repeat" description="ANK" evidence="3">
    <location>
        <begin position="636"/>
        <end position="668"/>
    </location>
</feature>
<keyword evidence="6" id="KW-1185">Reference proteome</keyword>
<evidence type="ECO:0000256" key="4">
    <source>
        <dbReference type="SAM" id="MobiDB-lite"/>
    </source>
</evidence>
<comment type="caution">
    <text evidence="5">The sequence shown here is derived from an EMBL/GenBank/DDBJ whole genome shotgun (WGS) entry which is preliminary data.</text>
</comment>
<evidence type="ECO:0000256" key="1">
    <source>
        <dbReference type="ARBA" id="ARBA00022737"/>
    </source>
</evidence>
<evidence type="ECO:0000313" key="5">
    <source>
        <dbReference type="EMBL" id="CAK9042498.1"/>
    </source>
</evidence>
<dbReference type="PANTHER" id="PTHR24126">
    <property type="entry name" value="ANKYRIN REPEAT, PH AND SEC7 DOMAIN CONTAINING PROTEIN SECG-RELATED"/>
    <property type="match status" value="1"/>
</dbReference>
<dbReference type="PROSITE" id="PS50088">
    <property type="entry name" value="ANK_REPEAT"/>
    <property type="match status" value="8"/>
</dbReference>
<feature type="repeat" description="ANK" evidence="3">
    <location>
        <begin position="479"/>
        <end position="511"/>
    </location>
</feature>
<reference evidence="5 6" key="1">
    <citation type="submission" date="2024-02" db="EMBL/GenBank/DDBJ databases">
        <authorList>
            <person name="Chen Y."/>
            <person name="Shah S."/>
            <person name="Dougan E. K."/>
            <person name="Thang M."/>
            <person name="Chan C."/>
        </authorList>
    </citation>
    <scope>NUCLEOTIDE SEQUENCE [LARGE SCALE GENOMIC DNA]</scope>
</reference>
<feature type="repeat" description="ANK" evidence="3">
    <location>
        <begin position="768"/>
        <end position="800"/>
    </location>
</feature>